<evidence type="ECO:0000313" key="3">
    <source>
        <dbReference type="Proteomes" id="UP000314294"/>
    </source>
</evidence>
<evidence type="ECO:0000313" key="2">
    <source>
        <dbReference type="EMBL" id="TNN24252.1"/>
    </source>
</evidence>
<dbReference type="SUPFAM" id="SSF58038">
    <property type="entry name" value="SNARE fusion complex"/>
    <property type="match status" value="1"/>
</dbReference>
<feature type="compositionally biased region" description="Polar residues" evidence="1">
    <location>
        <begin position="76"/>
        <end position="86"/>
    </location>
</feature>
<evidence type="ECO:0000256" key="1">
    <source>
        <dbReference type="SAM" id="MobiDB-lite"/>
    </source>
</evidence>
<dbReference type="Gene3D" id="1.20.5.110">
    <property type="match status" value="1"/>
</dbReference>
<dbReference type="OrthoDB" id="19261at2759"/>
<feature type="region of interest" description="Disordered" evidence="1">
    <location>
        <begin position="76"/>
        <end position="107"/>
    </location>
</feature>
<organism evidence="2 3">
    <name type="scientific">Liparis tanakae</name>
    <name type="common">Tanaka's snailfish</name>
    <dbReference type="NCBI Taxonomy" id="230148"/>
    <lineage>
        <taxon>Eukaryota</taxon>
        <taxon>Metazoa</taxon>
        <taxon>Chordata</taxon>
        <taxon>Craniata</taxon>
        <taxon>Vertebrata</taxon>
        <taxon>Euteleostomi</taxon>
        <taxon>Actinopterygii</taxon>
        <taxon>Neopterygii</taxon>
        <taxon>Teleostei</taxon>
        <taxon>Neoteleostei</taxon>
        <taxon>Acanthomorphata</taxon>
        <taxon>Eupercaria</taxon>
        <taxon>Perciformes</taxon>
        <taxon>Cottioidei</taxon>
        <taxon>Cottales</taxon>
        <taxon>Liparidae</taxon>
        <taxon>Liparis</taxon>
    </lineage>
</organism>
<proteinExistence type="predicted"/>
<dbReference type="AlphaFoldDB" id="A0A4Z2E7F6"/>
<comment type="caution">
    <text evidence="2">The sequence shown here is derived from an EMBL/GenBank/DDBJ whole genome shotgun (WGS) entry which is preliminary data.</text>
</comment>
<dbReference type="EMBL" id="SRLO01015956">
    <property type="protein sequence ID" value="TNN24252.1"/>
    <property type="molecule type" value="Genomic_DNA"/>
</dbReference>
<reference evidence="2 3" key="1">
    <citation type="submission" date="2019-03" db="EMBL/GenBank/DDBJ databases">
        <title>First draft genome of Liparis tanakae, snailfish: a comprehensive survey of snailfish specific genes.</title>
        <authorList>
            <person name="Kim W."/>
            <person name="Song I."/>
            <person name="Jeong J.-H."/>
            <person name="Kim D."/>
            <person name="Kim S."/>
            <person name="Ryu S."/>
            <person name="Song J.Y."/>
            <person name="Lee S.K."/>
        </authorList>
    </citation>
    <scope>NUCLEOTIDE SEQUENCE [LARGE SCALE GENOMIC DNA]</scope>
    <source>
        <tissue evidence="2">Muscle</tissue>
    </source>
</reference>
<name>A0A4Z2E7F6_9TELE</name>
<dbReference type="Proteomes" id="UP000314294">
    <property type="component" value="Unassembled WGS sequence"/>
</dbReference>
<keyword evidence="3" id="KW-1185">Reference proteome</keyword>
<gene>
    <name evidence="2" type="primary">snap25_1</name>
    <name evidence="2" type="ORF">EYF80_065625</name>
</gene>
<protein>
    <submittedName>
        <fullName evidence="2">Synaptosomal-associated protein 25</fullName>
    </submittedName>
</protein>
<sequence length="107" mass="11616">MSSFEPCRVDNTSFVPPQSLESTRRMLQLVEESKDAGIRTLVMLDEQGGECAPEEGAGLQGLMTACRYRGSTYGLTRSANAQTGVRTASRPRPQETGRRSSLQAPPP</sequence>
<accession>A0A4Z2E7F6</accession>